<evidence type="ECO:0000313" key="2">
    <source>
        <dbReference type="Proteomes" id="UP000789860"/>
    </source>
</evidence>
<sequence length="136" mass="15466">MKKALNIVLNLGYKEELIDIITHFVDQKKSMLESTSAENVHLDQSEQITVMDPFVTKYHEQLPIRRLKGSSESQGRKELAHNNHAINSLDPNLRIPLSNASSNNSSYIAEERSELFRVTFKSAGHMICATDFFENC</sequence>
<keyword evidence="2" id="KW-1185">Reference proteome</keyword>
<dbReference type="Proteomes" id="UP000789860">
    <property type="component" value="Unassembled WGS sequence"/>
</dbReference>
<evidence type="ECO:0000313" key="1">
    <source>
        <dbReference type="EMBL" id="CAG8457596.1"/>
    </source>
</evidence>
<protein>
    <submittedName>
        <fullName evidence="1">8656_t:CDS:1</fullName>
    </submittedName>
</protein>
<organism evidence="1 2">
    <name type="scientific">Scutellospora calospora</name>
    <dbReference type="NCBI Taxonomy" id="85575"/>
    <lineage>
        <taxon>Eukaryota</taxon>
        <taxon>Fungi</taxon>
        <taxon>Fungi incertae sedis</taxon>
        <taxon>Mucoromycota</taxon>
        <taxon>Glomeromycotina</taxon>
        <taxon>Glomeromycetes</taxon>
        <taxon>Diversisporales</taxon>
        <taxon>Gigasporaceae</taxon>
        <taxon>Scutellospora</taxon>
    </lineage>
</organism>
<proteinExistence type="predicted"/>
<dbReference type="EMBL" id="CAJVPM010001015">
    <property type="protein sequence ID" value="CAG8457596.1"/>
    <property type="molecule type" value="Genomic_DNA"/>
</dbReference>
<name>A0ACA9K7K6_9GLOM</name>
<reference evidence="1" key="1">
    <citation type="submission" date="2021-06" db="EMBL/GenBank/DDBJ databases">
        <authorList>
            <person name="Kallberg Y."/>
            <person name="Tangrot J."/>
            <person name="Rosling A."/>
        </authorList>
    </citation>
    <scope>NUCLEOTIDE SEQUENCE</scope>
    <source>
        <strain evidence="1">AU212A</strain>
    </source>
</reference>
<comment type="caution">
    <text evidence="1">The sequence shown here is derived from an EMBL/GenBank/DDBJ whole genome shotgun (WGS) entry which is preliminary data.</text>
</comment>
<accession>A0ACA9K7K6</accession>
<gene>
    <name evidence="1" type="ORF">SCALOS_LOCUS1471</name>
</gene>